<reference evidence="3 4" key="1">
    <citation type="journal article" date="2012" name="J. Bacteriol.">
        <title>Draft Genome Sequence of Mesorhizobium alhagi CCNWXJ12-2T, a Novel Salt-Resistant Species Isolated from the Desert of Northwestern China.</title>
        <authorList>
            <person name="Zhou M."/>
            <person name="Chen W."/>
            <person name="Chen H."/>
            <person name="Wei G."/>
        </authorList>
    </citation>
    <scope>NUCLEOTIDE SEQUENCE [LARGE SCALE GENOMIC DNA]</scope>
    <source>
        <strain evidence="3 4">CCNWXJ12-2</strain>
    </source>
</reference>
<dbReference type="SUPFAM" id="SSF51905">
    <property type="entry name" value="FAD/NAD(P)-binding domain"/>
    <property type="match status" value="1"/>
</dbReference>
<dbReference type="InterPro" id="IPR006076">
    <property type="entry name" value="FAD-dep_OxRdtase"/>
</dbReference>
<organism evidence="3 4">
    <name type="scientific">Mesorhizobium alhagi CCNWXJ12-2</name>
    <dbReference type="NCBI Taxonomy" id="1107882"/>
    <lineage>
        <taxon>Bacteria</taxon>
        <taxon>Pseudomonadati</taxon>
        <taxon>Pseudomonadota</taxon>
        <taxon>Alphaproteobacteria</taxon>
        <taxon>Hyphomicrobiales</taxon>
        <taxon>Phyllobacteriaceae</taxon>
        <taxon>Allomesorhizobium</taxon>
    </lineage>
</organism>
<dbReference type="EMBL" id="AHAM01000300">
    <property type="protein sequence ID" value="EHK52824.1"/>
    <property type="molecule type" value="Genomic_DNA"/>
</dbReference>
<gene>
    <name evidence="3" type="ORF">MAXJ12_33069</name>
</gene>
<dbReference type="InterPro" id="IPR036188">
    <property type="entry name" value="FAD/NAD-bd_sf"/>
</dbReference>
<dbReference type="AlphaFoldDB" id="H0I2B4"/>
<dbReference type="PATRIC" id="fig|1107882.3.peg.6389"/>
<evidence type="ECO:0000313" key="3">
    <source>
        <dbReference type="EMBL" id="EHK52824.1"/>
    </source>
</evidence>
<evidence type="ECO:0000313" key="4">
    <source>
        <dbReference type="Proteomes" id="UP000003250"/>
    </source>
</evidence>
<feature type="domain" description="FAD dependent oxidoreductase" evidence="2">
    <location>
        <begin position="63"/>
        <end position="415"/>
    </location>
</feature>
<name>H0I2B4_9HYPH</name>
<proteinExistence type="predicted"/>
<dbReference type="Gene3D" id="3.30.9.10">
    <property type="entry name" value="D-Amino Acid Oxidase, subunit A, domain 2"/>
    <property type="match status" value="1"/>
</dbReference>
<evidence type="ECO:0000259" key="2">
    <source>
        <dbReference type="Pfam" id="PF01266"/>
    </source>
</evidence>
<keyword evidence="4" id="KW-1185">Reference proteome</keyword>
<evidence type="ECO:0000256" key="1">
    <source>
        <dbReference type="ARBA" id="ARBA00023002"/>
    </source>
</evidence>
<dbReference type="Pfam" id="PF01266">
    <property type="entry name" value="DAO"/>
    <property type="match status" value="1"/>
</dbReference>
<dbReference type="GO" id="GO:0005737">
    <property type="term" value="C:cytoplasm"/>
    <property type="evidence" value="ECO:0007669"/>
    <property type="project" value="TreeGrafter"/>
</dbReference>
<dbReference type="PANTHER" id="PTHR13847:SF281">
    <property type="entry name" value="FAD DEPENDENT OXIDOREDUCTASE DOMAIN-CONTAINING PROTEIN"/>
    <property type="match status" value="1"/>
</dbReference>
<dbReference type="Gene3D" id="3.50.50.60">
    <property type="entry name" value="FAD/NAD(P)-binding domain"/>
    <property type="match status" value="1"/>
</dbReference>
<keyword evidence="1" id="KW-0560">Oxidoreductase</keyword>
<dbReference type="GO" id="GO:0016491">
    <property type="term" value="F:oxidoreductase activity"/>
    <property type="evidence" value="ECO:0007669"/>
    <property type="project" value="UniProtKB-KW"/>
</dbReference>
<sequence length="466" mass="51302">MRSTCETIGSDLAGKHGPFPIQQTQREVTHVHEPNVADKNTPYWWEAAPVVPLPPQPLARKLDVAIVGAGYAGLSAGLALAHEGRSVAAFDAMNPGEGASTRNGGITSGSIRLDYATITRRFGEEKALAIEAEGKIAREFLYDFIRTEKLDCDLKLVGLFKGAIGYEQYEKMARGAEALAKKLAVESYPVPHSEQRNYIGTDFYRGGVVRMDIGGLHPAKFHAELLRVALATGLTVHSNTPVTSMERDGSGFRVETSAGTVQARQILVCTNGYTDGANPFLRRRLVPVRSRIIATEELAPEMMARLMPKRMMMGEGRELGFYYRPSPDGRRILLGGRDSSRVGDPAAPTLRLRNGLVGLFPELEKVRLSHSWFGNVAMNRDMLPRIFEKDGVVYATGFCGSGVVWAPWVGTRAAYKLMGHGEQARTAFDFRPPAAIPLYHGDPWFMPAVIKGYALLDRIAWWRASR</sequence>
<dbReference type="PANTHER" id="PTHR13847">
    <property type="entry name" value="SARCOSINE DEHYDROGENASE-RELATED"/>
    <property type="match status" value="1"/>
</dbReference>
<accession>H0I2B4</accession>
<protein>
    <submittedName>
        <fullName evidence="3">Oxidoreductase</fullName>
    </submittedName>
</protein>
<dbReference type="Proteomes" id="UP000003250">
    <property type="component" value="Unassembled WGS sequence"/>
</dbReference>